<sequence>MNSRHRDGLLALVVGGGLLAVASATGLRAADLLRPTALAFGCAGALGLELLMARFPERSIALWERRSVRVGSALLVVGGGGLLATTAGGWAVAALCGGLATYFVLLALVLSGVVPGPETWFREE</sequence>
<dbReference type="RefSeq" id="WP_089695277.1">
    <property type="nucleotide sequence ID" value="NZ_FNHL01000001.1"/>
</dbReference>
<feature type="transmembrane region" description="Helical" evidence="1">
    <location>
        <begin position="90"/>
        <end position="114"/>
    </location>
</feature>
<evidence type="ECO:0000313" key="2">
    <source>
        <dbReference type="EMBL" id="SDM21871.1"/>
    </source>
</evidence>
<protein>
    <submittedName>
        <fullName evidence="2">Uncharacterized protein</fullName>
    </submittedName>
</protein>
<keyword evidence="3" id="KW-1185">Reference proteome</keyword>
<evidence type="ECO:0000256" key="1">
    <source>
        <dbReference type="SAM" id="Phobius"/>
    </source>
</evidence>
<organism evidence="2 3">
    <name type="scientific">Halogranum gelatinilyticum</name>
    <dbReference type="NCBI Taxonomy" id="660521"/>
    <lineage>
        <taxon>Archaea</taxon>
        <taxon>Methanobacteriati</taxon>
        <taxon>Methanobacteriota</taxon>
        <taxon>Stenosarchaea group</taxon>
        <taxon>Halobacteria</taxon>
        <taxon>Halobacteriales</taxon>
        <taxon>Haloferacaceae</taxon>
    </lineage>
</organism>
<feature type="transmembrane region" description="Helical" evidence="1">
    <location>
        <begin position="67"/>
        <end position="84"/>
    </location>
</feature>
<dbReference type="Proteomes" id="UP000199451">
    <property type="component" value="Unassembled WGS sequence"/>
</dbReference>
<name>A0A1G9RFC0_9EURY</name>
<feature type="transmembrane region" description="Helical" evidence="1">
    <location>
        <begin position="34"/>
        <end position="55"/>
    </location>
</feature>
<keyword evidence="1" id="KW-0472">Membrane</keyword>
<reference evidence="3" key="1">
    <citation type="submission" date="2016-10" db="EMBL/GenBank/DDBJ databases">
        <authorList>
            <person name="Varghese N."/>
            <person name="Submissions S."/>
        </authorList>
    </citation>
    <scope>NUCLEOTIDE SEQUENCE [LARGE SCALE GENOMIC DNA]</scope>
    <source>
        <strain evidence="3">CGMCC 1.10119</strain>
    </source>
</reference>
<accession>A0A1G9RFC0</accession>
<dbReference type="EMBL" id="FNHL01000001">
    <property type="protein sequence ID" value="SDM21871.1"/>
    <property type="molecule type" value="Genomic_DNA"/>
</dbReference>
<proteinExistence type="predicted"/>
<keyword evidence="1" id="KW-0812">Transmembrane</keyword>
<keyword evidence="1" id="KW-1133">Transmembrane helix</keyword>
<gene>
    <name evidence="2" type="ORF">SAMN04487949_1314</name>
</gene>
<evidence type="ECO:0000313" key="3">
    <source>
        <dbReference type="Proteomes" id="UP000199451"/>
    </source>
</evidence>
<dbReference type="AlphaFoldDB" id="A0A1G9RFC0"/>